<dbReference type="Proteomes" id="UP000637002">
    <property type="component" value="Unassembled WGS sequence"/>
</dbReference>
<comment type="pathway">
    <text evidence="5">Cofactor biosynthesis; coenzyme F420 biosynthesis.</text>
</comment>
<dbReference type="InterPro" id="IPR002835">
    <property type="entry name" value="CofC"/>
</dbReference>
<dbReference type="NCBIfam" id="TIGR03552">
    <property type="entry name" value="F420_cofC"/>
    <property type="match status" value="1"/>
</dbReference>
<proteinExistence type="inferred from homology"/>
<protein>
    <recommendedName>
        <fullName evidence="5">3-phospho-D-glycerate guanylyltransferase</fullName>
        <shortName evidence="5">3PG guanylyltransferase</shortName>
        <ecNumber evidence="5">2.7.7.106</ecNumber>
    </recommendedName>
</protein>
<dbReference type="PANTHER" id="PTHR40392">
    <property type="entry name" value="2-PHOSPHO-L-LACTATE GUANYLYLTRANSFERASE"/>
    <property type="match status" value="1"/>
</dbReference>
<evidence type="ECO:0000256" key="3">
    <source>
        <dbReference type="ARBA" id="ARBA00022741"/>
    </source>
</evidence>
<evidence type="ECO:0000256" key="2">
    <source>
        <dbReference type="ARBA" id="ARBA00022695"/>
    </source>
</evidence>
<evidence type="ECO:0000256" key="1">
    <source>
        <dbReference type="ARBA" id="ARBA00022679"/>
    </source>
</evidence>
<dbReference type="InterPro" id="IPR029044">
    <property type="entry name" value="Nucleotide-diphossugar_trans"/>
</dbReference>
<evidence type="ECO:0000313" key="6">
    <source>
        <dbReference type="EMBL" id="GGC87031.1"/>
    </source>
</evidence>
<keyword evidence="3 5" id="KW-0547">Nucleotide-binding</keyword>
<evidence type="ECO:0000256" key="4">
    <source>
        <dbReference type="ARBA" id="ARBA00023134"/>
    </source>
</evidence>
<dbReference type="RefSeq" id="WP_188612021.1">
    <property type="nucleotide sequence ID" value="NZ_BMGG01000010.1"/>
</dbReference>
<organism evidence="6 7">
    <name type="scientific">Chelatococcus reniformis</name>
    <dbReference type="NCBI Taxonomy" id="1494448"/>
    <lineage>
        <taxon>Bacteria</taxon>
        <taxon>Pseudomonadati</taxon>
        <taxon>Pseudomonadota</taxon>
        <taxon>Alphaproteobacteria</taxon>
        <taxon>Hyphomicrobiales</taxon>
        <taxon>Chelatococcaceae</taxon>
        <taxon>Chelatococcus</taxon>
    </lineage>
</organism>
<comment type="similarity">
    <text evidence="5">Belongs to the CofC family.</text>
</comment>
<dbReference type="EC" id="2.7.7.106" evidence="5"/>
<reference evidence="6" key="1">
    <citation type="journal article" date="2014" name="Int. J. Syst. Evol. Microbiol.">
        <title>Complete genome sequence of Corynebacterium casei LMG S-19264T (=DSM 44701T), isolated from a smear-ripened cheese.</title>
        <authorList>
            <consortium name="US DOE Joint Genome Institute (JGI-PGF)"/>
            <person name="Walter F."/>
            <person name="Albersmeier A."/>
            <person name="Kalinowski J."/>
            <person name="Ruckert C."/>
        </authorList>
    </citation>
    <scope>NUCLEOTIDE SEQUENCE</scope>
    <source>
        <strain evidence="6">CGMCC 1.12919</strain>
    </source>
</reference>
<sequence length="213" mass="22352">MWAIVPIKRFAEAKQRLAPLLSPAQRAGLARHMAEGVLTELGRLHWLDGVLVVSAEAGLSNLVRRLCFEPFDDAGAGLNAALDAAGARLAGRGIDETVIVHADLPLFHAGALEHAAALHRRGGARRMTIVTDLRGGGTNVRFCRPAAAVSAHYGEGSAARHRAAAQAAGLAVETVTLRELSFDCDTPDDLRMAYGNRLPGSAAFGAHRAPSAA</sequence>
<evidence type="ECO:0000313" key="7">
    <source>
        <dbReference type="Proteomes" id="UP000637002"/>
    </source>
</evidence>
<gene>
    <name evidence="5" type="primary">fbiD</name>
    <name evidence="6" type="ORF">GCM10010994_51210</name>
</gene>
<dbReference type="AlphaFoldDB" id="A0A916UU63"/>
<accession>A0A916UU63</accession>
<dbReference type="GO" id="GO:0052645">
    <property type="term" value="P:F420-0 metabolic process"/>
    <property type="evidence" value="ECO:0007669"/>
    <property type="project" value="UniProtKB-UniRule"/>
</dbReference>
<dbReference type="EMBL" id="BMGG01000010">
    <property type="protein sequence ID" value="GGC87031.1"/>
    <property type="molecule type" value="Genomic_DNA"/>
</dbReference>
<keyword evidence="7" id="KW-1185">Reference proteome</keyword>
<reference evidence="6" key="2">
    <citation type="submission" date="2020-09" db="EMBL/GenBank/DDBJ databases">
        <authorList>
            <person name="Sun Q."/>
            <person name="Zhou Y."/>
        </authorList>
    </citation>
    <scope>NUCLEOTIDE SEQUENCE</scope>
    <source>
        <strain evidence="6">CGMCC 1.12919</strain>
    </source>
</reference>
<dbReference type="Pfam" id="PF01983">
    <property type="entry name" value="CofC"/>
    <property type="match status" value="1"/>
</dbReference>
<dbReference type="Gene3D" id="3.90.550.10">
    <property type="entry name" value="Spore Coat Polysaccharide Biosynthesis Protein SpsA, Chain A"/>
    <property type="match status" value="1"/>
</dbReference>
<comment type="catalytic activity">
    <reaction evidence="5">
        <text>(2R)-3-phosphoglycerate + GTP + H(+) = 3-[(R)-glyceryl]-diphospho-5'-guanosine + diphosphate</text>
        <dbReference type="Rhea" id="RHEA:63440"/>
        <dbReference type="ChEBI" id="CHEBI:15378"/>
        <dbReference type="ChEBI" id="CHEBI:33019"/>
        <dbReference type="ChEBI" id="CHEBI:37565"/>
        <dbReference type="ChEBI" id="CHEBI:58272"/>
        <dbReference type="ChEBI" id="CHEBI:147306"/>
        <dbReference type="EC" id="2.7.7.106"/>
    </reaction>
</comment>
<dbReference type="PANTHER" id="PTHR40392:SF1">
    <property type="entry name" value="2-PHOSPHO-L-LACTATE GUANYLYLTRANSFERASE"/>
    <property type="match status" value="1"/>
</dbReference>
<evidence type="ECO:0000256" key="5">
    <source>
        <dbReference type="HAMAP-Rule" id="MF_02114"/>
    </source>
</evidence>
<comment type="function">
    <text evidence="5">Guanylyltransferase that catalyzes the activation of (2R)-3-phosphoglycerate (3PG) as 3-[(R)-glyceryl]-diphospho-5'-guanosine, via the condensation of 3PG with GTP. It is involved in the biosynthesis of a derivative of the hydride carrier cofactor coenzyme F420, 3PG-F420.</text>
</comment>
<dbReference type="HAMAP" id="MF_02114">
    <property type="entry name" value="CofC"/>
    <property type="match status" value="1"/>
</dbReference>
<name>A0A916UU63_9HYPH</name>
<dbReference type="GO" id="GO:0043814">
    <property type="term" value="F:phospholactate guanylyltransferase activity"/>
    <property type="evidence" value="ECO:0007669"/>
    <property type="project" value="InterPro"/>
</dbReference>
<keyword evidence="4 5" id="KW-0342">GTP-binding</keyword>
<comment type="caution">
    <text evidence="6">The sequence shown here is derived from an EMBL/GenBank/DDBJ whole genome shotgun (WGS) entry which is preliminary data.</text>
</comment>
<keyword evidence="1 5" id="KW-0808">Transferase</keyword>
<keyword evidence="2 5" id="KW-0548">Nucleotidyltransferase</keyword>
<dbReference type="SUPFAM" id="SSF53448">
    <property type="entry name" value="Nucleotide-diphospho-sugar transferases"/>
    <property type="match status" value="1"/>
</dbReference>
<dbReference type="GO" id="GO:0005525">
    <property type="term" value="F:GTP binding"/>
    <property type="evidence" value="ECO:0007669"/>
    <property type="project" value="UniProtKB-KW"/>
</dbReference>